<protein>
    <recommendedName>
        <fullName evidence="5">Chitinase</fullName>
    </recommendedName>
</protein>
<keyword evidence="4" id="KW-1185">Reference proteome</keyword>
<proteinExistence type="predicted"/>
<feature type="chain" id="PRO_5045883038" description="Chitinase" evidence="2">
    <location>
        <begin position="30"/>
        <end position="62"/>
    </location>
</feature>
<sequence length="62" mass="6043">MLKQSLGRRAAALVLAVAGVLGAGSAALAAPHPPTDGGNGGGQSGQCTGPVTERPHGCHTWK</sequence>
<keyword evidence="2" id="KW-0732">Signal</keyword>
<evidence type="ECO:0000256" key="2">
    <source>
        <dbReference type="SAM" id="SignalP"/>
    </source>
</evidence>
<dbReference type="RefSeq" id="WP_319008124.1">
    <property type="nucleotide sequence ID" value="NZ_JAWJZF010000230.1"/>
</dbReference>
<organism evidence="3 4">
    <name type="scientific">Streptomyces roseolus</name>
    <dbReference type="NCBI Taxonomy" id="67358"/>
    <lineage>
        <taxon>Bacteria</taxon>
        <taxon>Bacillati</taxon>
        <taxon>Actinomycetota</taxon>
        <taxon>Actinomycetes</taxon>
        <taxon>Kitasatosporales</taxon>
        <taxon>Streptomycetaceae</taxon>
        <taxon>Streptomyces</taxon>
    </lineage>
</organism>
<feature type="signal peptide" evidence="2">
    <location>
        <begin position="1"/>
        <end position="29"/>
    </location>
</feature>
<evidence type="ECO:0000313" key="4">
    <source>
        <dbReference type="Proteomes" id="UP001278571"/>
    </source>
</evidence>
<reference evidence="3 4" key="1">
    <citation type="submission" date="2023-10" db="EMBL/GenBank/DDBJ databases">
        <authorList>
            <person name="Wang X.X."/>
        </authorList>
    </citation>
    <scope>NUCLEOTIDE SEQUENCE [LARGE SCALE GENOMIC DNA]</scope>
    <source>
        <strain evidence="3 4">NBRC 12816</strain>
    </source>
</reference>
<evidence type="ECO:0000256" key="1">
    <source>
        <dbReference type="SAM" id="MobiDB-lite"/>
    </source>
</evidence>
<evidence type="ECO:0000313" key="3">
    <source>
        <dbReference type="EMBL" id="MDX2291589.1"/>
    </source>
</evidence>
<dbReference type="Proteomes" id="UP001278571">
    <property type="component" value="Unassembled WGS sequence"/>
</dbReference>
<name>A0ABU4K218_9ACTN</name>
<comment type="caution">
    <text evidence="3">The sequence shown here is derived from an EMBL/GenBank/DDBJ whole genome shotgun (WGS) entry which is preliminary data.</text>
</comment>
<feature type="region of interest" description="Disordered" evidence="1">
    <location>
        <begin position="26"/>
        <end position="62"/>
    </location>
</feature>
<gene>
    <name evidence="3" type="ORF">R2363_05295</name>
</gene>
<accession>A0ABU4K218</accession>
<evidence type="ECO:0008006" key="5">
    <source>
        <dbReference type="Google" id="ProtNLM"/>
    </source>
</evidence>
<dbReference type="EMBL" id="JAWJZF010000230">
    <property type="protein sequence ID" value="MDX2291589.1"/>
    <property type="molecule type" value="Genomic_DNA"/>
</dbReference>